<keyword evidence="2" id="KW-1185">Reference proteome</keyword>
<proteinExistence type="predicted"/>
<reference evidence="1" key="1">
    <citation type="submission" date="2022-02" db="EMBL/GenBank/DDBJ databases">
        <title>Plant Genome Project.</title>
        <authorList>
            <person name="Zhang R.-G."/>
        </authorList>
    </citation>
    <scope>NUCLEOTIDE SEQUENCE</scope>
    <source>
        <strain evidence="1">AT1</strain>
    </source>
</reference>
<name>A0ACC0MCE5_RHOML</name>
<evidence type="ECO:0000313" key="1">
    <source>
        <dbReference type="EMBL" id="KAI8538073.1"/>
    </source>
</evidence>
<evidence type="ECO:0000313" key="2">
    <source>
        <dbReference type="Proteomes" id="UP001062846"/>
    </source>
</evidence>
<gene>
    <name evidence="1" type="ORF">RHMOL_Rhmol09G0073200</name>
</gene>
<dbReference type="Proteomes" id="UP001062846">
    <property type="component" value="Chromosome 9"/>
</dbReference>
<comment type="caution">
    <text evidence="1">The sequence shown here is derived from an EMBL/GenBank/DDBJ whole genome shotgun (WGS) entry which is preliminary data.</text>
</comment>
<protein>
    <submittedName>
        <fullName evidence="1">Uncharacterized protein</fullName>
    </submittedName>
</protein>
<sequence>MEFSTRIANQLMLKQIQNGFGNNIVSSPLSINAVLNMVVAGSTGGTLKRMLGFLGSKNVDDINSKSRNMMAVAAGCDGRSSENVENGPILTIVNGAWPGRSTFSFST</sequence>
<organism evidence="1 2">
    <name type="scientific">Rhododendron molle</name>
    <name type="common">Chinese azalea</name>
    <name type="synonym">Azalea mollis</name>
    <dbReference type="NCBI Taxonomy" id="49168"/>
    <lineage>
        <taxon>Eukaryota</taxon>
        <taxon>Viridiplantae</taxon>
        <taxon>Streptophyta</taxon>
        <taxon>Embryophyta</taxon>
        <taxon>Tracheophyta</taxon>
        <taxon>Spermatophyta</taxon>
        <taxon>Magnoliopsida</taxon>
        <taxon>eudicotyledons</taxon>
        <taxon>Gunneridae</taxon>
        <taxon>Pentapetalae</taxon>
        <taxon>asterids</taxon>
        <taxon>Ericales</taxon>
        <taxon>Ericaceae</taxon>
        <taxon>Ericoideae</taxon>
        <taxon>Rhodoreae</taxon>
        <taxon>Rhododendron</taxon>
    </lineage>
</organism>
<accession>A0ACC0MCE5</accession>
<dbReference type="EMBL" id="CM046396">
    <property type="protein sequence ID" value="KAI8538073.1"/>
    <property type="molecule type" value="Genomic_DNA"/>
</dbReference>